<protein>
    <submittedName>
        <fullName evidence="2">Uncharacterized protein</fullName>
    </submittedName>
</protein>
<organism evidence="2 3">
    <name type="scientific">Rhizobium grahamii</name>
    <dbReference type="NCBI Taxonomy" id="1120045"/>
    <lineage>
        <taxon>Bacteria</taxon>
        <taxon>Pseudomonadati</taxon>
        <taxon>Pseudomonadota</taxon>
        <taxon>Alphaproteobacteria</taxon>
        <taxon>Hyphomicrobiales</taxon>
        <taxon>Rhizobiaceae</taxon>
        <taxon>Rhizobium/Agrobacterium group</taxon>
        <taxon>Rhizobium</taxon>
    </lineage>
</organism>
<reference evidence="2 3" key="1">
    <citation type="submission" date="2017-03" db="EMBL/GenBank/DDBJ databases">
        <title>Genome analysis of Rhizobial strains effectives or ineffectives for nitrogen fixation isolated from bean seeds.</title>
        <authorList>
            <person name="Peralta H."/>
            <person name="Aguilar-Vera A."/>
            <person name="Mora Y."/>
            <person name="Vargas-Lagunas C."/>
            <person name="Girard L."/>
            <person name="Mora J."/>
        </authorList>
    </citation>
    <scope>NUCLEOTIDE SEQUENCE [LARGE SCALE GENOMIC DNA]</scope>
    <source>
        <strain evidence="2 3">CCGM3</strain>
    </source>
</reference>
<dbReference type="RefSeq" id="WP_114715706.1">
    <property type="nucleotide sequence ID" value="NZ_KZ857269.1"/>
</dbReference>
<evidence type="ECO:0000313" key="2">
    <source>
        <dbReference type="EMBL" id="RDJ03023.1"/>
    </source>
</evidence>
<dbReference type="EMBL" id="NAAC01000045">
    <property type="protein sequence ID" value="RDJ03023.1"/>
    <property type="molecule type" value="Genomic_DNA"/>
</dbReference>
<dbReference type="AlphaFoldDB" id="A0A370KFB7"/>
<keyword evidence="1" id="KW-0812">Transmembrane</keyword>
<dbReference type="OrthoDB" id="8452766at2"/>
<gene>
    <name evidence="2" type="ORF">B5K06_31570</name>
</gene>
<evidence type="ECO:0000256" key="1">
    <source>
        <dbReference type="SAM" id="Phobius"/>
    </source>
</evidence>
<sequence length="67" mass="7243">MIHHDDKRSGVGFPLIAILIAMAAIVGTLAMNAEHTRTATRVWVPTNSALSVTTARVARPDLHEAIR</sequence>
<feature type="transmembrane region" description="Helical" evidence="1">
    <location>
        <begin position="12"/>
        <end position="31"/>
    </location>
</feature>
<accession>A0A370KFB7</accession>
<evidence type="ECO:0000313" key="3">
    <source>
        <dbReference type="Proteomes" id="UP000254939"/>
    </source>
</evidence>
<name>A0A370KFB7_9HYPH</name>
<comment type="caution">
    <text evidence="2">The sequence shown here is derived from an EMBL/GenBank/DDBJ whole genome shotgun (WGS) entry which is preliminary data.</text>
</comment>
<dbReference type="Proteomes" id="UP000254939">
    <property type="component" value="Unassembled WGS sequence"/>
</dbReference>
<proteinExistence type="predicted"/>
<keyword evidence="1" id="KW-1133">Transmembrane helix</keyword>
<keyword evidence="1" id="KW-0472">Membrane</keyword>